<dbReference type="EMBL" id="NIDN02000028">
    <property type="protein sequence ID" value="RLL99596.1"/>
    <property type="molecule type" value="Genomic_DNA"/>
</dbReference>
<dbReference type="Gene3D" id="3.30.70.100">
    <property type="match status" value="1"/>
</dbReference>
<reference evidence="1 2" key="1">
    <citation type="submission" date="2018-08" db="EMBL/GenBank/DDBJ databases">
        <title>Draft genome sequences of two Aspergillus turcosus clinical strains isolated from bronchoalveolar lavage fluid: one azole-susceptible and the other azole-resistant.</title>
        <authorList>
            <person name="Parent-Michaud M."/>
            <person name="Dufresne P.J."/>
            <person name="Fournier E."/>
            <person name="Martineau C."/>
            <person name="Moreira S."/>
            <person name="Perkins V."/>
            <person name="De Repentigny L."/>
            <person name="Dufresne S.F."/>
        </authorList>
    </citation>
    <scope>NUCLEOTIDE SEQUENCE [LARGE SCALE GENOMIC DNA]</scope>
    <source>
        <strain evidence="1">HMR AF 1038</strain>
    </source>
</reference>
<gene>
    <name evidence="1" type="ORF">CFD26_105873</name>
</gene>
<proteinExistence type="predicted"/>
<sequence>MVVPVTEFVIFRLKSSVKPEDHSNDEGASLCKIFSATKQQSGHQSSAWGRAVEDENVVVWAVVWEDSHAKCQADLLAPYLDPNSDVLNFYTTLTPSPAETETFTTNPVTELAALSFPSSLNPEEHRKLNSDLINLRVALTEKLSEKSRAKSWTMAQIHRPGTFKHPKSPSGEAFVYLLAVGWESVDAHMAARDTKEFEESIKPIREKMLPAVQGLEMKHVSFKKI</sequence>
<evidence type="ECO:0000313" key="2">
    <source>
        <dbReference type="Proteomes" id="UP000215289"/>
    </source>
</evidence>
<dbReference type="OrthoDB" id="3830579at2759"/>
<name>A0A229YJZ4_9EURO</name>
<dbReference type="STRING" id="1245748.A0A229YJZ4"/>
<dbReference type="Proteomes" id="UP000215289">
    <property type="component" value="Unassembled WGS sequence"/>
</dbReference>
<accession>A0A229YJZ4</accession>
<organism evidence="1 2">
    <name type="scientific">Aspergillus turcosus</name>
    <dbReference type="NCBI Taxonomy" id="1245748"/>
    <lineage>
        <taxon>Eukaryota</taxon>
        <taxon>Fungi</taxon>
        <taxon>Dikarya</taxon>
        <taxon>Ascomycota</taxon>
        <taxon>Pezizomycotina</taxon>
        <taxon>Eurotiomycetes</taxon>
        <taxon>Eurotiomycetidae</taxon>
        <taxon>Eurotiales</taxon>
        <taxon>Aspergillaceae</taxon>
        <taxon>Aspergillus</taxon>
        <taxon>Aspergillus subgen. Fumigati</taxon>
    </lineage>
</organism>
<evidence type="ECO:0008006" key="3">
    <source>
        <dbReference type="Google" id="ProtNLM"/>
    </source>
</evidence>
<keyword evidence="2" id="KW-1185">Reference proteome</keyword>
<protein>
    <recommendedName>
        <fullName evidence="3">ABM domain-containing protein</fullName>
    </recommendedName>
</protein>
<evidence type="ECO:0000313" key="1">
    <source>
        <dbReference type="EMBL" id="RLL99596.1"/>
    </source>
</evidence>
<dbReference type="AlphaFoldDB" id="A0A229YJZ4"/>
<comment type="caution">
    <text evidence="1">The sequence shown here is derived from an EMBL/GenBank/DDBJ whole genome shotgun (WGS) entry which is preliminary data.</text>
</comment>